<dbReference type="AlphaFoldDB" id="A0A0C1BYR9"/>
<dbReference type="InterPro" id="IPR010297">
    <property type="entry name" value="DUF900_hydrolase"/>
</dbReference>
<comment type="caution">
    <text evidence="1">The sequence shown here is derived from an EMBL/GenBank/DDBJ whole genome shotgun (WGS) entry which is preliminary data.</text>
</comment>
<dbReference type="SUPFAM" id="SSF53474">
    <property type="entry name" value="alpha/beta-Hydrolases"/>
    <property type="match status" value="1"/>
</dbReference>
<dbReference type="Pfam" id="PF05990">
    <property type="entry name" value="DUF900"/>
    <property type="match status" value="1"/>
</dbReference>
<reference evidence="1 2" key="1">
    <citation type="journal article" date="2014" name="Mol. Biol. Evol.">
        <title>Massive expansion of Ubiquitination-related gene families within the Chlamydiae.</title>
        <authorList>
            <person name="Domman D."/>
            <person name="Collingro A."/>
            <person name="Lagkouvardos I."/>
            <person name="Gehre L."/>
            <person name="Weinmaier T."/>
            <person name="Rattei T."/>
            <person name="Subtil A."/>
            <person name="Horn M."/>
        </authorList>
    </citation>
    <scope>NUCLEOTIDE SEQUENCE [LARGE SCALE GENOMIC DNA]</scope>
    <source>
        <strain evidence="1 2">OEW1</strain>
    </source>
</reference>
<dbReference type="Gene3D" id="3.40.50.1820">
    <property type="entry name" value="alpha/beta hydrolase"/>
    <property type="match status" value="1"/>
</dbReference>
<dbReference type="InterPro" id="IPR029058">
    <property type="entry name" value="AB_hydrolase_fold"/>
</dbReference>
<dbReference type="RefSeq" id="WP_013925739.1">
    <property type="nucleotide sequence ID" value="NZ_JSAM01000111.1"/>
</dbReference>
<sequence>MDCCSSENPLFHSTHLSLMWSTYADSHEGNDCDDKASTDINLLYHEAGLEESHTSFSPIRHIVSARLNNGERSDFDSPPPGRNYTYIEPNENFGIAKKTYLIGDRDSLSKNREFSLKTHIAKIEFVYSKDKSRSVRRSKGRTIWMKEFDKFDFKKFSDRKILVLIHGFTVDYNGALKTLGRVAENIGHIYDIVIGYLYPAYAKPHEYARAEQNAIYAGKKRLPHIIASIQSVAKHLDIAAHSMGTIVAMHALNQSAIRYVNNLFLAGGVVGEKNILCEGEECKAFPYALSKVGKIYVLYSCKDEILPWLRFFHSEQPAGRLDSAVQQMPIAKNVCLINATSVVKSHSGYFKSEEVFKFFKLVAHHNDQNAQLEGAYFSLTPKGLSFVERPIICSKGTNGFITVGLFFKKMASFKLGQKGKERDQRKD</sequence>
<evidence type="ECO:0000313" key="2">
    <source>
        <dbReference type="Proteomes" id="UP000031307"/>
    </source>
</evidence>
<organism evidence="1 2">
    <name type="scientific">Parachlamydia acanthamoebae</name>
    <dbReference type="NCBI Taxonomy" id="83552"/>
    <lineage>
        <taxon>Bacteria</taxon>
        <taxon>Pseudomonadati</taxon>
        <taxon>Chlamydiota</taxon>
        <taxon>Chlamydiia</taxon>
        <taxon>Parachlamydiales</taxon>
        <taxon>Parachlamydiaceae</taxon>
        <taxon>Parachlamydia</taxon>
    </lineage>
</organism>
<dbReference type="EMBL" id="JSAM01000111">
    <property type="protein sequence ID" value="KIA76586.1"/>
    <property type="molecule type" value="Genomic_DNA"/>
</dbReference>
<accession>A0A0C1BYR9</accession>
<protein>
    <recommendedName>
        <fullName evidence="3">Alpha/beta hydrolase</fullName>
    </recommendedName>
</protein>
<dbReference type="OMA" id="KNVCLIN"/>
<name>A0A0C1BYR9_9BACT</name>
<dbReference type="Proteomes" id="UP000031307">
    <property type="component" value="Unassembled WGS sequence"/>
</dbReference>
<gene>
    <name evidence="1" type="ORF">DB43_AA00110</name>
</gene>
<evidence type="ECO:0008006" key="3">
    <source>
        <dbReference type="Google" id="ProtNLM"/>
    </source>
</evidence>
<proteinExistence type="predicted"/>
<dbReference type="PATRIC" id="fig|83552.4.peg.2231"/>
<evidence type="ECO:0000313" key="1">
    <source>
        <dbReference type="EMBL" id="KIA76586.1"/>
    </source>
</evidence>